<organism evidence="5 6">
    <name type="scientific">Polyangium fumosum</name>
    <dbReference type="NCBI Taxonomy" id="889272"/>
    <lineage>
        <taxon>Bacteria</taxon>
        <taxon>Pseudomonadati</taxon>
        <taxon>Myxococcota</taxon>
        <taxon>Polyangia</taxon>
        <taxon>Polyangiales</taxon>
        <taxon>Polyangiaceae</taxon>
        <taxon>Polyangium</taxon>
    </lineage>
</organism>
<protein>
    <submittedName>
        <fullName evidence="5">HD domain-containing protein</fullName>
    </submittedName>
</protein>
<dbReference type="NCBIfam" id="TIGR00277">
    <property type="entry name" value="HDIG"/>
    <property type="match status" value="1"/>
</dbReference>
<evidence type="ECO:0000313" key="4">
    <source>
        <dbReference type="EMBL" id="TKD00578.1"/>
    </source>
</evidence>
<dbReference type="Pfam" id="PF01966">
    <property type="entry name" value="HD"/>
    <property type="match status" value="1"/>
</dbReference>
<name>A0A4U1J200_9BACT</name>
<dbReference type="Proteomes" id="UP000309215">
    <property type="component" value="Unassembled WGS sequence"/>
</dbReference>
<dbReference type="PANTHER" id="PTHR47545">
    <property type="entry name" value="MULTIFUNCTIONAL CCA PROTEIN"/>
    <property type="match status" value="1"/>
</dbReference>
<comment type="caution">
    <text evidence="5">The sequence shown here is derived from an EMBL/GenBank/DDBJ whole genome shotgun (WGS) entry which is preliminary data.</text>
</comment>
<evidence type="ECO:0000313" key="6">
    <source>
        <dbReference type="Proteomes" id="UP000309215"/>
    </source>
</evidence>
<evidence type="ECO:0000256" key="1">
    <source>
        <dbReference type="ARBA" id="ARBA00022741"/>
    </source>
</evidence>
<reference evidence="5 6" key="1">
    <citation type="submission" date="2019-04" db="EMBL/GenBank/DDBJ databases">
        <authorList>
            <person name="Li Y."/>
            <person name="Wang J."/>
        </authorList>
    </citation>
    <scope>NUCLEOTIDE SEQUENCE [LARGE SCALE GENOMIC DNA]</scope>
    <source>
        <strain evidence="5 6">DSM 14668</strain>
    </source>
</reference>
<accession>A0A4U1J200</accession>
<dbReference type="InterPro" id="IPR003607">
    <property type="entry name" value="HD/PDEase_dom"/>
</dbReference>
<gene>
    <name evidence="5" type="ORF">E8A74_32375</name>
    <name evidence="4" type="ORF">E8A74_34075</name>
</gene>
<proteinExistence type="predicted"/>
<dbReference type="SUPFAM" id="SSF81891">
    <property type="entry name" value="Poly A polymerase C-terminal region-like"/>
    <property type="match status" value="1"/>
</dbReference>
<dbReference type="EMBL" id="SSMQ01000042">
    <property type="protein sequence ID" value="TKD01091.1"/>
    <property type="molecule type" value="Genomic_DNA"/>
</dbReference>
<evidence type="ECO:0000259" key="3">
    <source>
        <dbReference type="Pfam" id="PF01966"/>
    </source>
</evidence>
<dbReference type="OrthoDB" id="9805698at2"/>
<dbReference type="CDD" id="cd00077">
    <property type="entry name" value="HDc"/>
    <property type="match status" value="1"/>
</dbReference>
<dbReference type="EMBL" id="SSMQ01000046">
    <property type="protein sequence ID" value="TKD00578.1"/>
    <property type="molecule type" value="Genomic_DNA"/>
</dbReference>
<evidence type="ECO:0000256" key="2">
    <source>
        <dbReference type="SAM" id="MobiDB-lite"/>
    </source>
</evidence>
<sequence length="306" mass="34077">MTALAWAVERAERGTPPPPAEPGAAPTHPVADSEDFRAASSLYLPDVRRSIDRIIMSRDAEDGLDALLECGALSAMLPEVKAMVGFGDGEWRHKDVWKHTKQVVRQAVPRLEVRWAALLHDIGKVKTRTISPSGEVHFFGHAEVGARMFDRLDRRLPIFNPEPALKSSVRFLILHHLRASQYEASWTDSAVRRFAKEMGDQLQDLLDLSRADITTKRPEKKKKGLRQISDLADRVEQIQKLDAVVPPLPSGIGDEMMRAFGLPPSRKIGDLKKALEAAIDSGEVPSHQCADVYLQFLRENAGRFGL</sequence>
<dbReference type="PANTHER" id="PTHR47545:SF2">
    <property type="entry name" value="CC-ADDING TRNA NUCLEOTIDYLTRANSFERASE"/>
    <property type="match status" value="1"/>
</dbReference>
<dbReference type="InterPro" id="IPR006674">
    <property type="entry name" value="HD_domain"/>
</dbReference>
<dbReference type="InterPro" id="IPR050124">
    <property type="entry name" value="tRNA_CCA-adding_enzyme"/>
</dbReference>
<keyword evidence="1" id="KW-0547">Nucleotide-binding</keyword>
<feature type="region of interest" description="Disordered" evidence="2">
    <location>
        <begin position="1"/>
        <end position="31"/>
    </location>
</feature>
<evidence type="ECO:0000313" key="5">
    <source>
        <dbReference type="EMBL" id="TKD01091.1"/>
    </source>
</evidence>
<dbReference type="InterPro" id="IPR006675">
    <property type="entry name" value="HDIG_dom"/>
</dbReference>
<keyword evidence="6" id="KW-1185">Reference proteome</keyword>
<feature type="domain" description="HD" evidence="3">
    <location>
        <begin position="108"/>
        <end position="214"/>
    </location>
</feature>
<dbReference type="Gene3D" id="1.10.3090.10">
    <property type="entry name" value="cca-adding enzyme, domain 2"/>
    <property type="match status" value="1"/>
</dbReference>
<dbReference type="GO" id="GO:0000166">
    <property type="term" value="F:nucleotide binding"/>
    <property type="evidence" value="ECO:0007669"/>
    <property type="project" value="UniProtKB-KW"/>
</dbReference>
<dbReference type="AlphaFoldDB" id="A0A4U1J200"/>